<sequence length="293" mass="32311">MSLLKKLFGGKNQPMSWRDFTLHYAEQCQQQLDIQPEIEWGDDLKNTTVHIVLPNGTQTASYLGNYYRLYQQQPDMLDSIMRQATGALAQMGANTADKPDTATQKQHIFPVIKNTEWLATTQAQLKNMPGAVVDDIFIIEPLVGDLLLTYVIDDAQAMRFLAAAEAQELGLGDQATLWDQASTNLQRYAANKVAAHRLSPQHSLHQLTLDNTYDASLLLFIGYLIDALQLSLPGHPVIAVPARNELLLCGANDAAAVAEMKQKVAAIGTDSGYLISSQLYQLKADTLGLFQSH</sequence>
<dbReference type="Proteomes" id="UP000653156">
    <property type="component" value="Chromosome"/>
</dbReference>
<evidence type="ECO:0000313" key="1">
    <source>
        <dbReference type="EMBL" id="QRQ80684.1"/>
    </source>
</evidence>
<name>A0A892ZGH4_9NEIS</name>
<dbReference type="EMBL" id="CP069798">
    <property type="protein sequence ID" value="QRQ80684.1"/>
    <property type="molecule type" value="Genomic_DNA"/>
</dbReference>
<dbReference type="KEGG" id="ptes:JQU52_07860"/>
<protein>
    <recommendedName>
        <fullName evidence="3">DUF1444 family protein</fullName>
    </recommendedName>
</protein>
<dbReference type="AlphaFoldDB" id="A0A892ZGH4"/>
<organism evidence="1 2">
    <name type="scientific">Paralysiella testudinis</name>
    <dbReference type="NCBI Taxonomy" id="2809020"/>
    <lineage>
        <taxon>Bacteria</taxon>
        <taxon>Pseudomonadati</taxon>
        <taxon>Pseudomonadota</taxon>
        <taxon>Betaproteobacteria</taxon>
        <taxon>Neisseriales</taxon>
        <taxon>Neisseriaceae</taxon>
        <taxon>Paralysiella</taxon>
    </lineage>
</organism>
<accession>A0A892ZGH4</accession>
<dbReference type="RefSeq" id="WP_230337970.1">
    <property type="nucleotide sequence ID" value="NZ_CP069798.1"/>
</dbReference>
<keyword evidence="2" id="KW-1185">Reference proteome</keyword>
<evidence type="ECO:0008006" key="3">
    <source>
        <dbReference type="Google" id="ProtNLM"/>
    </source>
</evidence>
<gene>
    <name evidence="1" type="ORF">JQU52_07860</name>
</gene>
<proteinExistence type="predicted"/>
<reference evidence="1" key="1">
    <citation type="submission" date="2021-02" db="EMBL/GenBank/DDBJ databases">
        <title>Neisseriaceae sp. 26B isolated from the cloaca of a Common Toad-headed Turtle (Mesoclemmys nasuta).</title>
        <authorList>
            <person name="Spergser J."/>
            <person name="Busse H.-J."/>
        </authorList>
    </citation>
    <scope>NUCLEOTIDE SEQUENCE</scope>
    <source>
        <strain evidence="1">26B</strain>
    </source>
</reference>
<evidence type="ECO:0000313" key="2">
    <source>
        <dbReference type="Proteomes" id="UP000653156"/>
    </source>
</evidence>